<keyword evidence="11" id="KW-0732">Signal</keyword>
<gene>
    <name evidence="15" type="primary">crtI</name>
    <name evidence="13" type="ORF">AS033_13240</name>
    <name evidence="14" type="ORF">RSA11_12300</name>
    <name evidence="15" type="ORF">SZL87_14595</name>
</gene>
<feature type="domain" description="Amine oxidase" evidence="12">
    <location>
        <begin position="12"/>
        <end position="485"/>
    </location>
</feature>
<evidence type="ECO:0000256" key="5">
    <source>
        <dbReference type="ARBA" id="ARBA00038194"/>
    </source>
</evidence>
<reference evidence="14 17" key="2">
    <citation type="journal article" date="2016" name="Front. Microbiol.">
        <title>Genomic Resource of Rice Seed Associated Bacteria.</title>
        <authorList>
            <person name="Midha S."/>
            <person name="Bansal K."/>
            <person name="Sharma S."/>
            <person name="Kumar N."/>
            <person name="Patil P.P."/>
            <person name="Chaudhry V."/>
            <person name="Patil P.B."/>
        </authorList>
    </citation>
    <scope>NUCLEOTIDE SEQUENCE [LARGE SCALE GENOMIC DNA]</scope>
    <source>
        <strain evidence="14 17">RSA11</strain>
    </source>
</reference>
<dbReference type="PANTHER" id="PTHR43734:SF7">
    <property type="entry name" value="4,4'-DIAPONEUROSPORENE OXYGENASE"/>
    <property type="match status" value="1"/>
</dbReference>
<dbReference type="OrthoDB" id="9814556at2"/>
<keyword evidence="3 10" id="KW-0560">Oxidoreductase</keyword>
<dbReference type="Gene3D" id="3.50.50.60">
    <property type="entry name" value="FAD/NAD(P)-binding domain"/>
    <property type="match status" value="2"/>
</dbReference>
<evidence type="ECO:0000256" key="6">
    <source>
        <dbReference type="ARBA" id="ARBA00039159"/>
    </source>
</evidence>
<dbReference type="Proteomes" id="UP000053797">
    <property type="component" value="Unassembled WGS sequence"/>
</dbReference>
<feature type="signal peptide" evidence="11">
    <location>
        <begin position="1"/>
        <end position="22"/>
    </location>
</feature>
<dbReference type="EMBL" id="LNQL01000005">
    <property type="protein sequence ID" value="KSU48098.1"/>
    <property type="molecule type" value="Genomic_DNA"/>
</dbReference>
<organism evidence="13 16">
    <name type="scientific">Exiguobacterium indicum</name>
    <dbReference type="NCBI Taxonomy" id="296995"/>
    <lineage>
        <taxon>Bacteria</taxon>
        <taxon>Bacillati</taxon>
        <taxon>Bacillota</taxon>
        <taxon>Bacilli</taxon>
        <taxon>Bacillales</taxon>
        <taxon>Bacillales Family XII. Incertae Sedis</taxon>
        <taxon>Exiguobacterium</taxon>
    </lineage>
</organism>
<reference evidence="15 18" key="3">
    <citation type="submission" date="2023-12" db="EMBL/GenBank/DDBJ databases">
        <authorList>
            <person name="Easwaran N."/>
            <person name="Lazarus H.P.S."/>
        </authorList>
    </citation>
    <scope>NUCLEOTIDE SEQUENCE [LARGE SCALE GENOMIC DNA]</scope>
    <source>
        <strain evidence="15 18">VIT-2023</strain>
    </source>
</reference>
<dbReference type="Proteomes" id="UP001387110">
    <property type="component" value="Unassembled WGS sequence"/>
</dbReference>
<dbReference type="GO" id="GO:0016491">
    <property type="term" value="F:oxidoreductase activity"/>
    <property type="evidence" value="ECO:0007669"/>
    <property type="project" value="UniProtKB-KW"/>
</dbReference>
<comment type="caution">
    <text evidence="13">The sequence shown here is derived from an EMBL/GenBank/DDBJ whole genome shotgun (WGS) entry which is preliminary data.</text>
</comment>
<keyword evidence="18" id="KW-1185">Reference proteome</keyword>
<dbReference type="GO" id="GO:0016117">
    <property type="term" value="P:carotenoid biosynthetic process"/>
    <property type="evidence" value="ECO:0007669"/>
    <property type="project" value="UniProtKB-KW"/>
</dbReference>
<dbReference type="SUPFAM" id="SSF51905">
    <property type="entry name" value="FAD/NAD(P)-binding domain"/>
    <property type="match status" value="1"/>
</dbReference>
<protein>
    <recommendedName>
        <fullName evidence="6">4,4'-diaponeurosporene oxygenase</fullName>
    </recommendedName>
    <alternativeName>
        <fullName evidence="7">4,4'-diaponeurosporene oxidase</fullName>
    </alternativeName>
    <alternativeName>
        <fullName evidence="8">Carotenoid oxidase</fullName>
    </alternativeName>
</protein>
<evidence type="ECO:0000256" key="8">
    <source>
        <dbReference type="ARBA" id="ARBA00042619"/>
    </source>
</evidence>
<comment type="pathway">
    <text evidence="4">Carotenoid biosynthesis; staphyloxanthin biosynthesis; staphyloxanthin from farnesyl diphosphate: step 3/5.</text>
</comment>
<dbReference type="NCBIfam" id="TIGR02734">
    <property type="entry name" value="crtI_fam"/>
    <property type="match status" value="1"/>
</dbReference>
<feature type="chain" id="PRO_5044547645" description="4,4'-diaponeurosporene oxygenase" evidence="11">
    <location>
        <begin position="23"/>
        <end position="495"/>
    </location>
</feature>
<evidence type="ECO:0000256" key="2">
    <source>
        <dbReference type="ARBA" id="ARBA00022746"/>
    </source>
</evidence>
<evidence type="ECO:0000256" key="10">
    <source>
        <dbReference type="RuleBase" id="RU362075"/>
    </source>
</evidence>
<evidence type="ECO:0000313" key="17">
    <source>
        <dbReference type="Proteomes" id="UP000072605"/>
    </source>
</evidence>
<dbReference type="RefSeq" id="WP_023467150.1">
    <property type="nucleotide sequence ID" value="NZ_FMYN01000005.1"/>
</dbReference>
<evidence type="ECO:0000313" key="16">
    <source>
        <dbReference type="Proteomes" id="UP000053797"/>
    </source>
</evidence>
<evidence type="ECO:0000256" key="11">
    <source>
        <dbReference type="SAM" id="SignalP"/>
    </source>
</evidence>
<proteinExistence type="inferred from homology"/>
<evidence type="ECO:0000256" key="3">
    <source>
        <dbReference type="ARBA" id="ARBA00023002"/>
    </source>
</evidence>
<sequence length="495" mass="55412">MKKRAIVIGAGLAGMSAAIRLAGDGYAVTMLEKNANVGGKLNQRSGKGFTFDTGPSILTMPWVLEQLFSSVHRNLDDYLEIERIEPQWRTFFEDGTKIDVKGDLPGMLEEVEHVSSRADFVELFRYSKQMYDLCLDSFYKYSLEDLKDLKKYHTMSDLLKMDPMNTVATGTKKHLNDPYLEQLFNYMVMYVGSNPYQAPAVFNQMIYVQMGLGIYYVKGGMYQIARAMKRLLDELRVTVHLNSPVEQIVLENKKAVGVLSNGTFHAADIVVSNLEVIPTYERIVPEKKARKQAKKLQASFAPSVSGLVLLLGVNREYRGLAHHNFFFSENPEREFAQMFKEGTPPEDPTIYVGVSSKSDASQAPEGKDNLFVLTHVPPLTLQKGEVDWDAYREVVLDKLERMGLHGLRESIEFEYRFTPEDLKELYGPNGGSIYGVAADRKKNGGFKIPSKSDLYEGLYFVGGSTHPGGGVPMVTLSGQLTADLIRKHEGAVPTP</sequence>
<evidence type="ECO:0000259" key="12">
    <source>
        <dbReference type="Pfam" id="PF01593"/>
    </source>
</evidence>
<comment type="similarity">
    <text evidence="5">Belongs to the carotenoid/retinoid oxidoreductase family. CrtP subfamily.</text>
</comment>
<dbReference type="InterPro" id="IPR014105">
    <property type="entry name" value="Carotenoid/retinoid_OxRdtase"/>
</dbReference>
<comment type="catalytic activity">
    <reaction evidence="9">
        <text>all-trans-4,4'-diaponeurosporene + 2 AH2 + 2 O2 = 4,4'-diaponeurosporenal + 2 A + 3 H2O</text>
        <dbReference type="Rhea" id="RHEA:56104"/>
        <dbReference type="ChEBI" id="CHEBI:13193"/>
        <dbReference type="ChEBI" id="CHEBI:15377"/>
        <dbReference type="ChEBI" id="CHEBI:15379"/>
        <dbReference type="ChEBI" id="CHEBI:17499"/>
        <dbReference type="ChEBI" id="CHEBI:62743"/>
        <dbReference type="ChEBI" id="CHEBI:79065"/>
    </reaction>
</comment>
<dbReference type="PANTHER" id="PTHR43734">
    <property type="entry name" value="PHYTOENE DESATURASE"/>
    <property type="match status" value="1"/>
</dbReference>
<dbReference type="InterPro" id="IPR002937">
    <property type="entry name" value="Amino_oxidase"/>
</dbReference>
<name>A0A0V8GD33_9BACL</name>
<evidence type="ECO:0000313" key="15">
    <source>
        <dbReference type="EMBL" id="MEI4463652.1"/>
    </source>
</evidence>
<evidence type="ECO:0000256" key="4">
    <source>
        <dbReference type="ARBA" id="ARBA00037901"/>
    </source>
</evidence>
<evidence type="ECO:0000256" key="7">
    <source>
        <dbReference type="ARBA" id="ARBA00041900"/>
    </source>
</evidence>
<comment type="cofactor">
    <cofactor evidence="1">
        <name>FAD</name>
        <dbReference type="ChEBI" id="CHEBI:57692"/>
    </cofactor>
</comment>
<dbReference type="EMBL" id="LDQV01000028">
    <property type="protein sequence ID" value="KTR25984.1"/>
    <property type="molecule type" value="Genomic_DNA"/>
</dbReference>
<evidence type="ECO:0000256" key="9">
    <source>
        <dbReference type="ARBA" id="ARBA00048532"/>
    </source>
</evidence>
<dbReference type="EMBL" id="JBAWKY010000005">
    <property type="protein sequence ID" value="MEI4463652.1"/>
    <property type="molecule type" value="Genomic_DNA"/>
</dbReference>
<dbReference type="Pfam" id="PF01593">
    <property type="entry name" value="Amino_oxidase"/>
    <property type="match status" value="1"/>
</dbReference>
<evidence type="ECO:0000313" key="13">
    <source>
        <dbReference type="EMBL" id="KSU48098.1"/>
    </source>
</evidence>
<dbReference type="GeneID" id="90838301"/>
<reference evidence="13 16" key="1">
    <citation type="journal article" date="2015" name="Int. J. Syst. Evol. Microbiol.">
        <title>Exiguobacterium enclense sp. nov., isolated from sediment.</title>
        <authorList>
            <person name="Dastager S.G."/>
            <person name="Mawlankar R."/>
            <person name="Sonalkar V.V."/>
            <person name="Thorat M.N."/>
            <person name="Mual P."/>
            <person name="Verma A."/>
            <person name="Krishnamurthi S."/>
            <person name="Tang S.K."/>
            <person name="Li W.J."/>
        </authorList>
    </citation>
    <scope>NUCLEOTIDE SEQUENCE [LARGE SCALE GENOMIC DNA]</scope>
    <source>
        <strain evidence="13 16">NIO-1109</strain>
    </source>
</reference>
<dbReference type="AlphaFoldDB" id="A0A0V8GD33"/>
<keyword evidence="2 10" id="KW-0125">Carotenoid biosynthesis</keyword>
<dbReference type="Proteomes" id="UP000072605">
    <property type="component" value="Unassembled WGS sequence"/>
</dbReference>
<accession>A0A0V8GD33</accession>
<dbReference type="InterPro" id="IPR036188">
    <property type="entry name" value="FAD/NAD-bd_sf"/>
</dbReference>
<evidence type="ECO:0000313" key="18">
    <source>
        <dbReference type="Proteomes" id="UP001387110"/>
    </source>
</evidence>
<evidence type="ECO:0000313" key="14">
    <source>
        <dbReference type="EMBL" id="KTR25984.1"/>
    </source>
</evidence>
<evidence type="ECO:0000256" key="1">
    <source>
        <dbReference type="ARBA" id="ARBA00001974"/>
    </source>
</evidence>